<feature type="compositionally biased region" description="Acidic residues" evidence="1">
    <location>
        <begin position="550"/>
        <end position="559"/>
    </location>
</feature>
<dbReference type="Gene3D" id="2.40.70.10">
    <property type="entry name" value="Acid Proteases"/>
    <property type="match status" value="1"/>
</dbReference>
<dbReference type="PROSITE" id="PS00141">
    <property type="entry name" value="ASP_PROTEASE"/>
    <property type="match status" value="1"/>
</dbReference>
<dbReference type="GO" id="GO:0004190">
    <property type="term" value="F:aspartic-type endopeptidase activity"/>
    <property type="evidence" value="ECO:0007669"/>
    <property type="project" value="InterPro"/>
</dbReference>
<feature type="region of interest" description="Disordered" evidence="1">
    <location>
        <begin position="499"/>
        <end position="584"/>
    </location>
</feature>
<dbReference type="EMBL" id="BFEA01000621">
    <property type="protein sequence ID" value="GBG87578.1"/>
    <property type="molecule type" value="Genomic_DNA"/>
</dbReference>
<gene>
    <name evidence="2" type="ORF">CBR_g45730</name>
</gene>
<feature type="region of interest" description="Disordered" evidence="1">
    <location>
        <begin position="169"/>
        <end position="188"/>
    </location>
</feature>
<evidence type="ECO:0000313" key="3">
    <source>
        <dbReference type="Proteomes" id="UP000265515"/>
    </source>
</evidence>
<comment type="caution">
    <text evidence="2">The sequence shown here is derived from an EMBL/GenBank/DDBJ whole genome shotgun (WGS) entry which is preliminary data.</text>
</comment>
<dbReference type="InterPro" id="IPR021109">
    <property type="entry name" value="Peptidase_aspartic_dom_sf"/>
</dbReference>
<proteinExistence type="predicted"/>
<protein>
    <recommendedName>
        <fullName evidence="4">Peptidase A2 domain-containing protein</fullName>
    </recommendedName>
</protein>
<dbReference type="SUPFAM" id="SSF50630">
    <property type="entry name" value="Acid proteases"/>
    <property type="match status" value="1"/>
</dbReference>
<dbReference type="GO" id="GO:0006508">
    <property type="term" value="P:proteolysis"/>
    <property type="evidence" value="ECO:0007669"/>
    <property type="project" value="InterPro"/>
</dbReference>
<sequence>MSGGIADGVGKVLTIDDLVEALDRRERLQSNVPKVNTFYFNGERVSEWLELVEQTLVGLSDAVKFRRILKYVLHGHHQEVYKVINATNDNWARFKDGMQRKYRLGDGLLMTADLEAMIRDDEFKKKARKVPKISEEAQLCYLPRTVHCLGSLGIAESWRRKCETHLGHNRQRDRGREFGPDGTVPNALAKAEEEEVRCDLLRDKGAEKDRYRCTCRIGLWERRCGTKESGGNDPREGEGAGRRGGRPGGVGKRRVGAPTPSKGVAQTTQFDVGRARLRKGIGAPSIGSSLAEYVSSIKYYRMGSSHGLCLTPSCQAEAQLRLDRWYHTQGPKQVCHRHAILQRRPSPWRHLHRPHRVHRIAWQEEGIRARATRELEEEAAGEDVAGMVVAEVDNGTTKVTKAKGIKGIKEIRGTGDLILTGGPLFAIIATSKVEPTSVLLGKMEDLWEKVGKYQQKLINICEEVKEWRANIPKVFLYESGPESVLRRLGYLEVATVGSVPRSGMTSRPPTSQGRMAQPAQTRGQSKASASREPPRREPAPDRRKKVIKVEEDDDEEEQDDRLRQEEDRRVEQRAKKRGVQEEAEPILRDATPKKKKYAVRLEEGFDVENVIDRLFEGHNDLVTLKEILTCAPKLRNEPKGRLSRRLVPNVYLGVILPKKAEWAKTRTKMDWKCVAYEMVDLVVKGSKCAAMVDTGAEMNIIKGADALRFGLEIDRSDCGILHGANCKVVFCRTILNVLIEIGRRRPELASSSCRTWTMPSS</sequence>
<keyword evidence="3" id="KW-1185">Reference proteome</keyword>
<accession>A0A388LZ26</accession>
<dbReference type="AlphaFoldDB" id="A0A388LZ26"/>
<feature type="compositionally biased region" description="Basic and acidic residues" evidence="1">
    <location>
        <begin position="532"/>
        <end position="541"/>
    </location>
</feature>
<name>A0A388LZ26_CHABU</name>
<dbReference type="Gramene" id="GBG87578">
    <property type="protein sequence ID" value="GBG87578"/>
    <property type="gene ID" value="CBR_g45730"/>
</dbReference>
<feature type="compositionally biased region" description="Polar residues" evidence="1">
    <location>
        <begin position="503"/>
        <end position="526"/>
    </location>
</feature>
<feature type="compositionally biased region" description="Basic and acidic residues" evidence="1">
    <location>
        <begin position="169"/>
        <end position="179"/>
    </location>
</feature>
<feature type="region of interest" description="Disordered" evidence="1">
    <location>
        <begin position="226"/>
        <end position="269"/>
    </location>
</feature>
<evidence type="ECO:0000313" key="2">
    <source>
        <dbReference type="EMBL" id="GBG87578.1"/>
    </source>
</evidence>
<dbReference type="InterPro" id="IPR001969">
    <property type="entry name" value="Aspartic_peptidase_AS"/>
</dbReference>
<evidence type="ECO:0000256" key="1">
    <source>
        <dbReference type="SAM" id="MobiDB-lite"/>
    </source>
</evidence>
<dbReference type="Proteomes" id="UP000265515">
    <property type="component" value="Unassembled WGS sequence"/>
</dbReference>
<evidence type="ECO:0008006" key="4">
    <source>
        <dbReference type="Google" id="ProtNLM"/>
    </source>
</evidence>
<organism evidence="2 3">
    <name type="scientific">Chara braunii</name>
    <name type="common">Braun's stonewort</name>
    <dbReference type="NCBI Taxonomy" id="69332"/>
    <lineage>
        <taxon>Eukaryota</taxon>
        <taxon>Viridiplantae</taxon>
        <taxon>Streptophyta</taxon>
        <taxon>Charophyceae</taxon>
        <taxon>Charales</taxon>
        <taxon>Characeae</taxon>
        <taxon>Chara</taxon>
    </lineage>
</organism>
<feature type="compositionally biased region" description="Basic and acidic residues" evidence="1">
    <location>
        <begin position="560"/>
        <end position="573"/>
    </location>
</feature>
<reference evidence="2 3" key="1">
    <citation type="journal article" date="2018" name="Cell">
        <title>The Chara Genome: Secondary Complexity and Implications for Plant Terrestrialization.</title>
        <authorList>
            <person name="Nishiyama T."/>
            <person name="Sakayama H."/>
            <person name="Vries J.D."/>
            <person name="Buschmann H."/>
            <person name="Saint-Marcoux D."/>
            <person name="Ullrich K.K."/>
            <person name="Haas F.B."/>
            <person name="Vanderstraeten L."/>
            <person name="Becker D."/>
            <person name="Lang D."/>
            <person name="Vosolsobe S."/>
            <person name="Rombauts S."/>
            <person name="Wilhelmsson P.K.I."/>
            <person name="Janitza P."/>
            <person name="Kern R."/>
            <person name="Heyl A."/>
            <person name="Rumpler F."/>
            <person name="Villalobos L.I.A.C."/>
            <person name="Clay J.M."/>
            <person name="Skokan R."/>
            <person name="Toyoda A."/>
            <person name="Suzuki Y."/>
            <person name="Kagoshima H."/>
            <person name="Schijlen E."/>
            <person name="Tajeshwar N."/>
            <person name="Catarino B."/>
            <person name="Hetherington A.J."/>
            <person name="Saltykova A."/>
            <person name="Bonnot C."/>
            <person name="Breuninger H."/>
            <person name="Symeonidi A."/>
            <person name="Radhakrishnan G.V."/>
            <person name="Van Nieuwerburgh F."/>
            <person name="Deforce D."/>
            <person name="Chang C."/>
            <person name="Karol K.G."/>
            <person name="Hedrich R."/>
            <person name="Ulvskov P."/>
            <person name="Glockner G."/>
            <person name="Delwiche C.F."/>
            <person name="Petrasek J."/>
            <person name="Van de Peer Y."/>
            <person name="Friml J."/>
            <person name="Beilby M."/>
            <person name="Dolan L."/>
            <person name="Kohara Y."/>
            <person name="Sugano S."/>
            <person name="Fujiyama A."/>
            <person name="Delaux P.-M."/>
            <person name="Quint M."/>
            <person name="TheiBen G."/>
            <person name="Hagemann M."/>
            <person name="Harholt J."/>
            <person name="Dunand C."/>
            <person name="Zachgo S."/>
            <person name="Langdale J."/>
            <person name="Maumus F."/>
            <person name="Straeten D.V.D."/>
            <person name="Gould S.B."/>
            <person name="Rensing S.A."/>
        </authorList>
    </citation>
    <scope>NUCLEOTIDE SEQUENCE [LARGE SCALE GENOMIC DNA]</scope>
    <source>
        <strain evidence="2 3">S276</strain>
    </source>
</reference>